<dbReference type="Gene3D" id="1.10.490.50">
    <property type="entry name" value="Antibiotic binding domain of TipA-like multidrug resistance regulators"/>
    <property type="match status" value="1"/>
</dbReference>
<evidence type="ECO:0000259" key="5">
    <source>
        <dbReference type="PROSITE" id="PS50937"/>
    </source>
</evidence>
<keyword evidence="1" id="KW-0805">Transcription regulation</keyword>
<dbReference type="InterPro" id="IPR009061">
    <property type="entry name" value="DNA-bd_dom_put_sf"/>
</dbReference>
<evidence type="ECO:0000256" key="3">
    <source>
        <dbReference type="ARBA" id="ARBA00023159"/>
    </source>
</evidence>
<dbReference type="SUPFAM" id="SSF89082">
    <property type="entry name" value="Antibiotic binding domain of TipA-like multidrug resistance regulators"/>
    <property type="match status" value="1"/>
</dbReference>
<evidence type="ECO:0000256" key="2">
    <source>
        <dbReference type="ARBA" id="ARBA00023125"/>
    </source>
</evidence>
<dbReference type="InterPro" id="IPR036244">
    <property type="entry name" value="TipA-like_antibiotic-bd"/>
</dbReference>
<evidence type="ECO:0000313" key="6">
    <source>
        <dbReference type="EMBL" id="MUN64351.1"/>
    </source>
</evidence>
<keyword evidence="2" id="KW-0238">DNA-binding</keyword>
<evidence type="ECO:0000256" key="4">
    <source>
        <dbReference type="ARBA" id="ARBA00023163"/>
    </source>
</evidence>
<dbReference type="SUPFAM" id="SSF46955">
    <property type="entry name" value="Putative DNA-binding domain"/>
    <property type="match status" value="1"/>
</dbReference>
<organism evidence="6 7">
    <name type="scientific">Kocuria sediminis</name>
    <dbReference type="NCBI Taxonomy" id="1038857"/>
    <lineage>
        <taxon>Bacteria</taxon>
        <taxon>Bacillati</taxon>
        <taxon>Actinomycetota</taxon>
        <taxon>Actinomycetes</taxon>
        <taxon>Micrococcales</taxon>
        <taxon>Micrococcaceae</taxon>
        <taxon>Kocuria</taxon>
    </lineage>
</organism>
<comment type="caution">
    <text evidence="6">The sequence shown here is derived from an EMBL/GenBank/DDBJ whole genome shotgun (WGS) entry which is preliminary data.</text>
</comment>
<dbReference type="Pfam" id="PF07739">
    <property type="entry name" value="TipAS"/>
    <property type="match status" value="1"/>
</dbReference>
<dbReference type="CDD" id="cd01106">
    <property type="entry name" value="HTH_TipAL-Mta"/>
    <property type="match status" value="1"/>
</dbReference>
<dbReference type="GO" id="GO:0003677">
    <property type="term" value="F:DNA binding"/>
    <property type="evidence" value="ECO:0007669"/>
    <property type="project" value="UniProtKB-KW"/>
</dbReference>
<dbReference type="PANTHER" id="PTHR30204">
    <property type="entry name" value="REDOX-CYCLING DRUG-SENSING TRANSCRIPTIONAL ACTIVATOR SOXR"/>
    <property type="match status" value="1"/>
</dbReference>
<dbReference type="SMART" id="SM00422">
    <property type="entry name" value="HTH_MERR"/>
    <property type="match status" value="1"/>
</dbReference>
<protein>
    <submittedName>
        <fullName evidence="6">MerR family transcriptional regulator</fullName>
    </submittedName>
</protein>
<dbReference type="InterPro" id="IPR047057">
    <property type="entry name" value="MerR_fam"/>
</dbReference>
<dbReference type="PROSITE" id="PS50937">
    <property type="entry name" value="HTH_MERR_2"/>
    <property type="match status" value="1"/>
</dbReference>
<dbReference type="Pfam" id="PF13411">
    <property type="entry name" value="MerR_1"/>
    <property type="match status" value="1"/>
</dbReference>
<dbReference type="InterPro" id="IPR012925">
    <property type="entry name" value="TipAS_dom"/>
</dbReference>
<gene>
    <name evidence="6" type="ORF">GMA12_14585</name>
</gene>
<evidence type="ECO:0000313" key="7">
    <source>
        <dbReference type="Proteomes" id="UP000436989"/>
    </source>
</evidence>
<keyword evidence="4" id="KW-0804">Transcription</keyword>
<dbReference type="EMBL" id="WOGU01000013">
    <property type="protein sequence ID" value="MUN64351.1"/>
    <property type="molecule type" value="Genomic_DNA"/>
</dbReference>
<sequence length="264" mass="29860">MDGQRPVTTGERLTVGQVAERFGVTVRTLHHYDHVGLLRPSERSAGGYRLYTEEDLLRLRHVVVYRRLGLPLERIEELLAAEEPGAVLAHLRRQRESVLSRLAELADLVTAIDRALEKEMTGIDLTPQERRELFGEGFSDEYAAEAERRWGDTDAWEQSRRRTAGYDAEDWRRIAAETAAINQRFVEALRAGLPATSAEAMDAAEAARRQIHDRFYDLSPEFHRALGDMYVADPRFTSTYEDLAPGLAQYVRDAIHANADRAAG</sequence>
<dbReference type="RefSeq" id="WP_156270219.1">
    <property type="nucleotide sequence ID" value="NZ_WOGU01000013.1"/>
</dbReference>
<proteinExistence type="predicted"/>
<name>A0A6N8GMM2_9MICC</name>
<dbReference type="GO" id="GO:0003700">
    <property type="term" value="F:DNA-binding transcription factor activity"/>
    <property type="evidence" value="ECO:0007669"/>
    <property type="project" value="InterPro"/>
</dbReference>
<reference evidence="6 7" key="1">
    <citation type="submission" date="2019-12" db="EMBL/GenBank/DDBJ databases">
        <authorList>
            <person name="Shi Y."/>
        </authorList>
    </citation>
    <scope>NUCLEOTIDE SEQUENCE [LARGE SCALE GENOMIC DNA]</scope>
    <source>
        <strain evidence="6 7">JCM 17929</strain>
    </source>
</reference>
<keyword evidence="7" id="KW-1185">Reference proteome</keyword>
<dbReference type="Proteomes" id="UP000436989">
    <property type="component" value="Unassembled WGS sequence"/>
</dbReference>
<dbReference type="PRINTS" id="PR00040">
    <property type="entry name" value="HTHMERR"/>
</dbReference>
<keyword evidence="3" id="KW-0010">Activator</keyword>
<accession>A0A6N8GMM2</accession>
<dbReference type="PANTHER" id="PTHR30204:SF90">
    <property type="entry name" value="HTH-TYPE TRANSCRIPTIONAL ACTIVATOR MTA"/>
    <property type="match status" value="1"/>
</dbReference>
<feature type="domain" description="HTH merR-type" evidence="5">
    <location>
        <begin position="12"/>
        <end position="81"/>
    </location>
</feature>
<dbReference type="Gene3D" id="1.10.1660.10">
    <property type="match status" value="1"/>
</dbReference>
<dbReference type="InterPro" id="IPR000551">
    <property type="entry name" value="MerR-type_HTH_dom"/>
</dbReference>
<dbReference type="AlphaFoldDB" id="A0A6N8GMM2"/>
<evidence type="ECO:0000256" key="1">
    <source>
        <dbReference type="ARBA" id="ARBA00023015"/>
    </source>
</evidence>